<keyword evidence="3" id="KW-1185">Reference proteome</keyword>
<feature type="compositionally biased region" description="Acidic residues" evidence="1">
    <location>
        <begin position="44"/>
        <end position="57"/>
    </location>
</feature>
<evidence type="ECO:0000313" key="3">
    <source>
        <dbReference type="Proteomes" id="UP000789570"/>
    </source>
</evidence>
<protein>
    <submittedName>
        <fullName evidence="2">13551_t:CDS:1</fullName>
    </submittedName>
</protein>
<evidence type="ECO:0000313" key="2">
    <source>
        <dbReference type="EMBL" id="CAG8588265.1"/>
    </source>
</evidence>
<name>A0A9N9C6K4_9GLOM</name>
<accession>A0A9N9C6K4</accession>
<organism evidence="2 3">
    <name type="scientific">Funneliformis caledonium</name>
    <dbReference type="NCBI Taxonomy" id="1117310"/>
    <lineage>
        <taxon>Eukaryota</taxon>
        <taxon>Fungi</taxon>
        <taxon>Fungi incertae sedis</taxon>
        <taxon>Mucoromycota</taxon>
        <taxon>Glomeromycotina</taxon>
        <taxon>Glomeromycetes</taxon>
        <taxon>Glomerales</taxon>
        <taxon>Glomeraceae</taxon>
        <taxon>Funneliformis</taxon>
    </lineage>
</organism>
<comment type="caution">
    <text evidence="2">The sequence shown here is derived from an EMBL/GenBank/DDBJ whole genome shotgun (WGS) entry which is preliminary data.</text>
</comment>
<sequence length="57" mass="6595">CYGVSTEVDGSKDHLIFNFEKVSDKRSARISVEEEGENDKILDDNNDSECEYYENEE</sequence>
<dbReference type="EMBL" id="CAJVPQ010002223">
    <property type="protein sequence ID" value="CAG8588265.1"/>
    <property type="molecule type" value="Genomic_DNA"/>
</dbReference>
<dbReference type="Proteomes" id="UP000789570">
    <property type="component" value="Unassembled WGS sequence"/>
</dbReference>
<feature type="non-terminal residue" evidence="2">
    <location>
        <position position="1"/>
    </location>
</feature>
<dbReference type="AlphaFoldDB" id="A0A9N9C6K4"/>
<reference evidence="2" key="1">
    <citation type="submission" date="2021-06" db="EMBL/GenBank/DDBJ databases">
        <authorList>
            <person name="Kallberg Y."/>
            <person name="Tangrot J."/>
            <person name="Rosling A."/>
        </authorList>
    </citation>
    <scope>NUCLEOTIDE SEQUENCE</scope>
    <source>
        <strain evidence="2">UK204</strain>
    </source>
</reference>
<evidence type="ECO:0000256" key="1">
    <source>
        <dbReference type="SAM" id="MobiDB-lite"/>
    </source>
</evidence>
<dbReference type="OrthoDB" id="2447701at2759"/>
<gene>
    <name evidence="2" type="ORF">FCALED_LOCUS7954</name>
</gene>
<feature type="region of interest" description="Disordered" evidence="1">
    <location>
        <begin position="28"/>
        <end position="57"/>
    </location>
</feature>
<proteinExistence type="predicted"/>